<comment type="caution">
    <text evidence="3">The sequence shown here is derived from an EMBL/GenBank/DDBJ whole genome shotgun (WGS) entry which is preliminary data.</text>
</comment>
<feature type="chain" id="PRO_5031394658" description="Alginate export domain-containing protein" evidence="1">
    <location>
        <begin position="20"/>
        <end position="430"/>
    </location>
</feature>
<feature type="signal peptide" evidence="1">
    <location>
        <begin position="1"/>
        <end position="19"/>
    </location>
</feature>
<gene>
    <name evidence="3" type="ORF">GGR44_002034</name>
</gene>
<keyword evidence="1" id="KW-0732">Signal</keyword>
<dbReference type="Pfam" id="PF13372">
    <property type="entry name" value="Alginate_exp"/>
    <property type="match status" value="1"/>
</dbReference>
<sequence>MKAVLGGALFLAMASTASAAQAAAGDPAPFGAGLTFDPIIDARLRYEGVDQTATNADAVTVRMRSGFEIKSKSGFSFLAEAEGTLALDNGYNAFPFAVGSNQRRTAYSVVPDAENIDLNRLQLQYKGKGFTLTGGRQRINLDDQRFVGSVAWRQNEQTFDAVRAEAKIGPVSLDGAYSWSQRTIFGFDAGPRQAYGGDFIFLSAGAKAGPVALKGFAYLLDYSARKEAFFRANSSQTYGVRASTSLPLAKTVKLDLLASYANQSDYGSNPNSYKADFALAEASLAVASFKLTAGYELLGSDGSASVKASGAATAFGFQTPMATLHKFNGWADLFLNTPVTGLQDYYGGIGWTGPKVGKAGPITAVVTFHRFRSDRLGIHYGDEWDAQIGMKLTKQASVLAKFAQYERKGIASFNGDQDTKKFWLEFDYSI</sequence>
<protein>
    <recommendedName>
        <fullName evidence="2">Alginate export domain-containing protein</fullName>
    </recommendedName>
</protein>
<dbReference type="EMBL" id="JACIEB010000004">
    <property type="protein sequence ID" value="MBB3982371.1"/>
    <property type="molecule type" value="Genomic_DNA"/>
</dbReference>
<accession>A0A7W6DFK5</accession>
<dbReference type="RefSeq" id="WP_343052323.1">
    <property type="nucleotide sequence ID" value="NZ_JACIEB010000004.1"/>
</dbReference>
<evidence type="ECO:0000313" key="3">
    <source>
        <dbReference type="EMBL" id="MBB3982371.1"/>
    </source>
</evidence>
<organism evidence="3 4">
    <name type="scientific">Sphingobium fontiphilum</name>
    <dbReference type="NCBI Taxonomy" id="944425"/>
    <lineage>
        <taxon>Bacteria</taxon>
        <taxon>Pseudomonadati</taxon>
        <taxon>Pseudomonadota</taxon>
        <taxon>Alphaproteobacteria</taxon>
        <taxon>Sphingomonadales</taxon>
        <taxon>Sphingomonadaceae</taxon>
        <taxon>Sphingobium</taxon>
    </lineage>
</organism>
<dbReference type="AlphaFoldDB" id="A0A7W6DFK5"/>
<reference evidence="3 4" key="1">
    <citation type="submission" date="2020-08" db="EMBL/GenBank/DDBJ databases">
        <title>Genomic Encyclopedia of Type Strains, Phase IV (KMG-IV): sequencing the most valuable type-strain genomes for metagenomic binning, comparative biology and taxonomic classification.</title>
        <authorList>
            <person name="Goeker M."/>
        </authorList>
    </citation>
    <scope>NUCLEOTIDE SEQUENCE [LARGE SCALE GENOMIC DNA]</scope>
    <source>
        <strain evidence="3 4">DSM 29348</strain>
    </source>
</reference>
<dbReference type="Proteomes" id="UP000552757">
    <property type="component" value="Unassembled WGS sequence"/>
</dbReference>
<evidence type="ECO:0000259" key="2">
    <source>
        <dbReference type="Pfam" id="PF13372"/>
    </source>
</evidence>
<evidence type="ECO:0000256" key="1">
    <source>
        <dbReference type="SAM" id="SignalP"/>
    </source>
</evidence>
<dbReference type="InterPro" id="IPR025388">
    <property type="entry name" value="Alginate_export_dom"/>
</dbReference>
<name>A0A7W6DFK5_9SPHN</name>
<dbReference type="Gene3D" id="2.40.160.10">
    <property type="entry name" value="Porin"/>
    <property type="match status" value="1"/>
</dbReference>
<keyword evidence="4" id="KW-1185">Reference proteome</keyword>
<evidence type="ECO:0000313" key="4">
    <source>
        <dbReference type="Proteomes" id="UP000552757"/>
    </source>
</evidence>
<feature type="domain" description="Alginate export" evidence="2">
    <location>
        <begin position="107"/>
        <end position="175"/>
    </location>
</feature>
<proteinExistence type="predicted"/>
<dbReference type="InterPro" id="IPR023614">
    <property type="entry name" value="Porin_dom_sf"/>
</dbReference>